<name>A0A8S1JZS8_PARPR</name>
<evidence type="ECO:0000313" key="1">
    <source>
        <dbReference type="EMBL" id="CAD8048622.1"/>
    </source>
</evidence>
<dbReference type="EMBL" id="CAJJDM010000010">
    <property type="protein sequence ID" value="CAD8048622.1"/>
    <property type="molecule type" value="Genomic_DNA"/>
</dbReference>
<sequence>MQHLHHDELAIKNDLEKSACLSYLAISKQSDLLRMQAQKSLHQDEESLGHEGFHFLIYESVQIIDIGYKSKHRNQNIAHMVMKKQQIKILIKHIFILITIPNQSQIIFIQQNQKVQEGNLYFLYINFHLVIKMDNQKSPFIHAMLKCQRGSNYEDLIYFNGAHERVSYLKDVPLKFIDDYYNCDIVNIPREMKLSFELLEEKIDIVKQTPYSSFSNNGSHNSKELIKQLGLQYLTSTKFDKKNLIS</sequence>
<reference evidence="1" key="1">
    <citation type="submission" date="2021-01" db="EMBL/GenBank/DDBJ databases">
        <authorList>
            <consortium name="Genoscope - CEA"/>
            <person name="William W."/>
        </authorList>
    </citation>
    <scope>NUCLEOTIDE SEQUENCE</scope>
</reference>
<accession>A0A8S1JZS8</accession>
<proteinExistence type="predicted"/>
<keyword evidence="2" id="KW-1185">Reference proteome</keyword>
<organism evidence="1 2">
    <name type="scientific">Paramecium primaurelia</name>
    <dbReference type="NCBI Taxonomy" id="5886"/>
    <lineage>
        <taxon>Eukaryota</taxon>
        <taxon>Sar</taxon>
        <taxon>Alveolata</taxon>
        <taxon>Ciliophora</taxon>
        <taxon>Intramacronucleata</taxon>
        <taxon>Oligohymenophorea</taxon>
        <taxon>Peniculida</taxon>
        <taxon>Parameciidae</taxon>
        <taxon>Paramecium</taxon>
    </lineage>
</organism>
<dbReference type="AlphaFoldDB" id="A0A8S1JZS8"/>
<gene>
    <name evidence="1" type="ORF">PPRIM_AZ9-3.1.T0130008</name>
</gene>
<comment type="caution">
    <text evidence="1">The sequence shown here is derived from an EMBL/GenBank/DDBJ whole genome shotgun (WGS) entry which is preliminary data.</text>
</comment>
<evidence type="ECO:0000313" key="2">
    <source>
        <dbReference type="Proteomes" id="UP000688137"/>
    </source>
</evidence>
<dbReference type="Proteomes" id="UP000688137">
    <property type="component" value="Unassembled WGS sequence"/>
</dbReference>
<protein>
    <submittedName>
        <fullName evidence="1">Uncharacterized protein</fullName>
    </submittedName>
</protein>